<reference evidence="2" key="1">
    <citation type="submission" date="2023-08" db="EMBL/GenBank/DDBJ databases">
        <title>Nitrogen cycling bacteria in agricultural field soils.</title>
        <authorList>
            <person name="Jang J."/>
        </authorList>
    </citation>
    <scope>NUCLEOTIDE SEQUENCE</scope>
    <source>
        <strain evidence="2">PS3-36</strain>
    </source>
</reference>
<organism evidence="2 3">
    <name type="scientific">Bacillus salipaludis</name>
    <dbReference type="NCBI Taxonomy" id="2547811"/>
    <lineage>
        <taxon>Bacteria</taxon>
        <taxon>Bacillati</taxon>
        <taxon>Bacillota</taxon>
        <taxon>Bacilli</taxon>
        <taxon>Bacillales</taxon>
        <taxon>Bacillaceae</taxon>
        <taxon>Bacillus</taxon>
    </lineage>
</organism>
<dbReference type="EMBL" id="JAVGVR010000002">
    <property type="protein sequence ID" value="MDQ6600749.1"/>
    <property type="molecule type" value="Genomic_DNA"/>
</dbReference>
<evidence type="ECO:0000313" key="2">
    <source>
        <dbReference type="EMBL" id="MDQ6600749.1"/>
    </source>
</evidence>
<feature type="compositionally biased region" description="Low complexity" evidence="1">
    <location>
        <begin position="66"/>
        <end position="101"/>
    </location>
</feature>
<keyword evidence="3" id="KW-1185">Reference proteome</keyword>
<dbReference type="RefSeq" id="WP_308914398.1">
    <property type="nucleotide sequence ID" value="NZ_JAVGVR010000002.1"/>
</dbReference>
<evidence type="ECO:0000313" key="3">
    <source>
        <dbReference type="Proteomes" id="UP001178888"/>
    </source>
</evidence>
<gene>
    <name evidence="2" type="ORF">RCG21_31485</name>
</gene>
<accession>A0AA90TWI5</accession>
<protein>
    <submittedName>
        <fullName evidence="2">Uncharacterized protein</fullName>
    </submittedName>
</protein>
<dbReference type="Proteomes" id="UP001178888">
    <property type="component" value="Unassembled WGS sequence"/>
</dbReference>
<dbReference type="AlphaFoldDB" id="A0AA90TWI5"/>
<evidence type="ECO:0000256" key="1">
    <source>
        <dbReference type="SAM" id="MobiDB-lite"/>
    </source>
</evidence>
<name>A0AA90TWI5_9BACI</name>
<feature type="region of interest" description="Disordered" evidence="1">
    <location>
        <begin position="64"/>
        <end position="119"/>
    </location>
</feature>
<proteinExistence type="predicted"/>
<comment type="caution">
    <text evidence="2">The sequence shown here is derived from an EMBL/GenBank/DDBJ whole genome shotgun (WGS) entry which is preliminary data.</text>
</comment>
<sequence>MSHHHDKDITLTTGPVWRNPNTDFVIVSMLNQSDKPQEVTVSILDWTTCDHPEYGKFAYTCGNAPSSVDESSDESSSSSDDESSSSSSSSDESSNSEDGSSPVLAAPADPSPCEPLSDPTCCDPISSPECAPPLTFTPLTFTIQPQTTVTVYGTPRTPWVPPVPIFEVRVRIPFLPPVPVVPPSPMRVNVFGINAAGVPQEGNSIFHNLLVPPNPV</sequence>